<feature type="domain" description="Arrestin-like N-terminal" evidence="1">
    <location>
        <begin position="33"/>
        <end position="143"/>
    </location>
</feature>
<dbReference type="Pfam" id="PF02752">
    <property type="entry name" value="Arrestin_C"/>
    <property type="match status" value="1"/>
</dbReference>
<dbReference type="GO" id="GO:0005886">
    <property type="term" value="C:plasma membrane"/>
    <property type="evidence" value="ECO:0007669"/>
    <property type="project" value="TreeGrafter"/>
</dbReference>
<dbReference type="OrthoDB" id="2333384at2759"/>
<dbReference type="InterPro" id="IPR014756">
    <property type="entry name" value="Ig_E-set"/>
</dbReference>
<dbReference type="PANTHER" id="PTHR11188:SF17">
    <property type="entry name" value="FI21816P1"/>
    <property type="match status" value="1"/>
</dbReference>
<evidence type="ECO:0008006" key="5">
    <source>
        <dbReference type="Google" id="ProtNLM"/>
    </source>
</evidence>
<dbReference type="SUPFAM" id="SSF81296">
    <property type="entry name" value="E set domains"/>
    <property type="match status" value="1"/>
</dbReference>
<keyword evidence="4" id="KW-1185">Reference proteome</keyword>
<protein>
    <recommendedName>
        <fullName evidence="5">Arrestin-like N-terminal domain-containing protein</fullName>
    </recommendedName>
</protein>
<dbReference type="AlphaFoldDB" id="A0A9W8JWM2"/>
<dbReference type="InterPro" id="IPR050357">
    <property type="entry name" value="Arrestin_domain-protein"/>
</dbReference>
<dbReference type="InterPro" id="IPR014752">
    <property type="entry name" value="Arrestin-like_C"/>
</dbReference>
<proteinExistence type="predicted"/>
<dbReference type="InterPro" id="IPR011021">
    <property type="entry name" value="Arrestin-like_N"/>
</dbReference>
<dbReference type="PANTHER" id="PTHR11188">
    <property type="entry name" value="ARRESTIN DOMAIN CONTAINING PROTEIN"/>
    <property type="match status" value="1"/>
</dbReference>
<sequence>MGREKEKPVLDIVLDSQTLVLKGTAHDFEPTRLSGQVSLLLAEPTTLKELNLHFRGKVRFPPSASDSLIAPPPTSVVFSYDWSFLEGDKKHTRTLKAGRHLFPFSLDISGTLPSSIFTTALGGSSISYRLRAIAVRPGLAYNLQHVVPVYVVRSFTPEALEYQQTLEIENTWPDKLMYAVTLPHKAWAAGDTIVAILKFSPLVKGVAIQSIVSNLCETTKVQSRGGIREDTKVVATVKHEIRHCHLYQAAATVEVQLPNSHPRLVTRFSCLPNDILAQRFKSFHFHSFTAFDLPHQVYNAIALRRTHYRHPPHSLDNTDPQPRWTYF</sequence>
<dbReference type="GO" id="GO:0030674">
    <property type="term" value="F:protein-macromolecule adaptor activity"/>
    <property type="evidence" value="ECO:0007669"/>
    <property type="project" value="TreeGrafter"/>
</dbReference>
<accession>A0A9W8JWM2</accession>
<reference evidence="3" key="1">
    <citation type="submission" date="2022-07" db="EMBL/GenBank/DDBJ databases">
        <title>Genome Sequence of Agrocybe chaxingu.</title>
        <authorList>
            <person name="Buettner E."/>
        </authorList>
    </citation>
    <scope>NUCLEOTIDE SEQUENCE</scope>
    <source>
        <strain evidence="3">MP-N11</strain>
    </source>
</reference>
<evidence type="ECO:0000259" key="2">
    <source>
        <dbReference type="Pfam" id="PF02752"/>
    </source>
</evidence>
<dbReference type="GO" id="GO:0005829">
    <property type="term" value="C:cytosol"/>
    <property type="evidence" value="ECO:0007669"/>
    <property type="project" value="TreeGrafter"/>
</dbReference>
<dbReference type="Pfam" id="PF00339">
    <property type="entry name" value="Arrestin_N"/>
    <property type="match status" value="1"/>
</dbReference>
<dbReference type="GO" id="GO:0070086">
    <property type="term" value="P:ubiquitin-dependent endocytosis"/>
    <property type="evidence" value="ECO:0007669"/>
    <property type="project" value="TreeGrafter"/>
</dbReference>
<dbReference type="InterPro" id="IPR011022">
    <property type="entry name" value="Arrestin_C-like"/>
</dbReference>
<dbReference type="EMBL" id="JANKHO010000976">
    <property type="protein sequence ID" value="KAJ3504682.1"/>
    <property type="molecule type" value="Genomic_DNA"/>
</dbReference>
<dbReference type="Proteomes" id="UP001148786">
    <property type="component" value="Unassembled WGS sequence"/>
</dbReference>
<organism evidence="3 4">
    <name type="scientific">Agrocybe chaxingu</name>
    <dbReference type="NCBI Taxonomy" id="84603"/>
    <lineage>
        <taxon>Eukaryota</taxon>
        <taxon>Fungi</taxon>
        <taxon>Dikarya</taxon>
        <taxon>Basidiomycota</taxon>
        <taxon>Agaricomycotina</taxon>
        <taxon>Agaricomycetes</taxon>
        <taxon>Agaricomycetidae</taxon>
        <taxon>Agaricales</taxon>
        <taxon>Agaricineae</taxon>
        <taxon>Strophariaceae</taxon>
        <taxon>Agrocybe</taxon>
    </lineage>
</organism>
<comment type="caution">
    <text evidence="3">The sequence shown here is derived from an EMBL/GenBank/DDBJ whole genome shotgun (WGS) entry which is preliminary data.</text>
</comment>
<name>A0A9W8JWM2_9AGAR</name>
<evidence type="ECO:0000313" key="4">
    <source>
        <dbReference type="Proteomes" id="UP001148786"/>
    </source>
</evidence>
<evidence type="ECO:0000313" key="3">
    <source>
        <dbReference type="EMBL" id="KAJ3504682.1"/>
    </source>
</evidence>
<dbReference type="GO" id="GO:0031625">
    <property type="term" value="F:ubiquitin protein ligase binding"/>
    <property type="evidence" value="ECO:0007669"/>
    <property type="project" value="TreeGrafter"/>
</dbReference>
<evidence type="ECO:0000259" key="1">
    <source>
        <dbReference type="Pfam" id="PF00339"/>
    </source>
</evidence>
<dbReference type="Gene3D" id="2.60.40.640">
    <property type="match status" value="1"/>
</dbReference>
<gene>
    <name evidence="3" type="ORF">NLJ89_g7811</name>
</gene>
<feature type="domain" description="Arrestin C-terminal-like" evidence="2">
    <location>
        <begin position="172"/>
        <end position="263"/>
    </location>
</feature>